<dbReference type="InterPro" id="IPR000436">
    <property type="entry name" value="Sushi_SCR_CCP_dom"/>
</dbReference>
<dbReference type="Pfam" id="PF02415">
    <property type="entry name" value="Chlam_PMP"/>
    <property type="match status" value="1"/>
</dbReference>
<reference evidence="14" key="1">
    <citation type="journal article" date="2017" name="bioRxiv">
        <title>Comparative analysis of the genomes of Stylophora pistillata and Acropora digitifera provides evidence for extensive differences between species of corals.</title>
        <authorList>
            <person name="Voolstra C.R."/>
            <person name="Li Y."/>
            <person name="Liew Y.J."/>
            <person name="Baumgarten S."/>
            <person name="Zoccola D."/>
            <person name="Flot J.-F."/>
            <person name="Tambutte S."/>
            <person name="Allemand D."/>
            <person name="Aranda M."/>
        </authorList>
    </citation>
    <scope>NUCLEOTIDE SEQUENCE [LARGE SCALE GENOMIC DNA]</scope>
</reference>
<dbReference type="GO" id="GO:0030246">
    <property type="term" value="F:carbohydrate binding"/>
    <property type="evidence" value="ECO:0007669"/>
    <property type="project" value="UniProtKB-KW"/>
</dbReference>
<feature type="compositionally biased region" description="Basic and acidic residues" evidence="10">
    <location>
        <begin position="1362"/>
        <end position="1377"/>
    </location>
</feature>
<dbReference type="InterPro" id="IPR011050">
    <property type="entry name" value="Pectin_lyase_fold/virulence"/>
</dbReference>
<dbReference type="SMART" id="SM00032">
    <property type="entry name" value="CCP"/>
    <property type="match status" value="2"/>
</dbReference>
<keyword evidence="9" id="KW-0768">Sushi</keyword>
<dbReference type="OrthoDB" id="5989148at2759"/>
<comment type="caution">
    <text evidence="9">Lacks conserved residue(s) required for the propagation of feature annotation.</text>
</comment>
<organism evidence="13 14">
    <name type="scientific">Stylophora pistillata</name>
    <name type="common">Smooth cauliflower coral</name>
    <dbReference type="NCBI Taxonomy" id="50429"/>
    <lineage>
        <taxon>Eukaryota</taxon>
        <taxon>Metazoa</taxon>
        <taxon>Cnidaria</taxon>
        <taxon>Anthozoa</taxon>
        <taxon>Hexacorallia</taxon>
        <taxon>Scleractinia</taxon>
        <taxon>Astrocoeniina</taxon>
        <taxon>Pocilloporidae</taxon>
        <taxon>Stylophora</taxon>
    </lineage>
</organism>
<evidence type="ECO:0000313" key="14">
    <source>
        <dbReference type="Proteomes" id="UP000225706"/>
    </source>
</evidence>
<feature type="transmembrane region" description="Helical" evidence="11">
    <location>
        <begin position="1293"/>
        <end position="1311"/>
    </location>
</feature>
<feature type="domain" description="Sushi" evidence="12">
    <location>
        <begin position="1"/>
        <end position="37"/>
    </location>
</feature>
<feature type="transmembrane region" description="Helical" evidence="11">
    <location>
        <begin position="1259"/>
        <end position="1278"/>
    </location>
</feature>
<dbReference type="InterPro" id="IPR003368">
    <property type="entry name" value="POMP_repeat"/>
</dbReference>
<feature type="compositionally biased region" description="Polar residues" evidence="10">
    <location>
        <begin position="1382"/>
        <end position="1401"/>
    </location>
</feature>
<protein>
    <submittedName>
        <fullName evidence="13">P-selectin</fullName>
    </submittedName>
</protein>
<dbReference type="PROSITE" id="PS50923">
    <property type="entry name" value="SUSHI"/>
    <property type="match status" value="3"/>
</dbReference>
<evidence type="ECO:0000256" key="4">
    <source>
        <dbReference type="ARBA" id="ARBA00022525"/>
    </source>
</evidence>
<dbReference type="PANTHER" id="PTHR32158">
    <property type="entry name" value="RING-TYPE DOMAIN-CONTAINING PROTEIN"/>
    <property type="match status" value="1"/>
</dbReference>
<sequence length="1428" mass="159088">MECNKGYEVVGSWRRECIAVPVSDIMMWSGTPMTCQVRQCEPLFAPADGFIVGGVCSSHLSSVCQMECNKGYEVVGSSRRECIADPVSNIMMWSGTPMTCQVRQCEPLSAPADGFIVGGVCSSHLSSVCQMECNKGYEVVGSSRRECIADPVSNIMMWSGTPMTCQGTEAREIHISSSGNDSSNCSRSEPCKTLDHGFIVALKSDSAQLILDGGSYVLNKPHSFMNMTTFDIIGTGNVKITCGDANVSLSFVLCNNISMERVTLQKCGGWYMSTYTAHKYFPELRGAFFKTALYFRYCRNLRVFDVEISHSPGLGANLYDVGGIVNFTNSVFANNSGLDDDAYDKKSKFVHSGGGIFLMLNPYINNTLNVSSVEHDSYQHNNNYLFSNCHFLGNTAQWDGNEMQELYTPARPFTSGGGLAVFFESNASKCSVKIQGCKFRNNKASWGGGLQVEFRNFSENNTVLIESTIFSDNFAASAGGGIRIGNLARKSGVPLTPNRFYFVNCSLTKNSAFWGGGASIFGTTILGGNNEAGRSPTTQFHYSNCKWQYNNGSVGAAMAIYLYNYNEDQLGPETPFHVQFDNGTLFESNEVRVHKQDVTTGQGSLYSSQVPLIFRDYTKFSSNQKSAVMLDGSFLDVHDQVDFINNTGYRGGAIAMYGRSRIIFYPKANVNFEGNTCDDKGGALYIQIPGPPLVSFNQTGTNVFTCFFGYESKVDYQRWNVNITFKDNKCSGLYAGQCKGKSVYATTLKTCYRVGENRANNSVLKWKFVKFDTNVSFAVSTDPVELLFNETNWNVAPGEWFDADVKLGDELYNAVQGIILVTTRNLSHGTVSIYNQPSCSFLTNDAGKITRLFLKGYEGSIFSLHLSCIGNQLLRYVINKVMLRNCYDGLVFNKTTPQCHCMKSTTKGGSGISRCEKRKTVFIKRGFWAGTVYDKNNMNSFSTYNCPEGYCDNTLEWNSKASDYKYVKNRVCTDGRDPSSALCGKCLEKHSVVIGGEECSSTCSNWWLFLIIPYGVGFLLVVVVIMLIDLDVFTGYFNAWLYSYQVMNLLVPGDFKFNVVSEFMIYLSNIRIRVSGLSFCFASGIDDADKLMIMYAIPVYVIVVVIIIAKLVGAYPQWCFSRRVRAPFRGICTIFVLCYTDITSISLKILRYANIGSRTVLYVNGNIDYLKGKHLGYGIVAILVILLFVIPIPTILLFRSCLTRRLRPVLNLNRWNPFFNAFQSCFKDKYRWCAAFYFICRLIILFIHTMISPGPAKRLLLEGVCVLIVLFFAFLKPYKEAADVEEDEENYEWMNKSVVVLLTTLAFITMVRSPLDYSGSTNQPEMEVLKKLLNILSCVPAAVLLVIGATIVWKRLCHSDPEDELPRMSTTDSREATPVHTPESSLTPLGGVSRNTSTEHSSLLRRAQKPLARYGSQDSRHSYKTAEE</sequence>
<keyword evidence="4" id="KW-0964">Secreted</keyword>
<comment type="subcellular location">
    <subcellularLocation>
        <location evidence="1">Cell envelope</location>
    </subcellularLocation>
    <subcellularLocation>
        <location evidence="2">Cell outer membrane</location>
    </subcellularLocation>
    <subcellularLocation>
        <location evidence="3">Secreted</location>
    </subcellularLocation>
</comment>
<keyword evidence="11" id="KW-0812">Transmembrane</keyword>
<evidence type="ECO:0000313" key="13">
    <source>
        <dbReference type="EMBL" id="PFX34292.1"/>
    </source>
</evidence>
<evidence type="ECO:0000256" key="5">
    <source>
        <dbReference type="ARBA" id="ARBA00022729"/>
    </source>
</evidence>
<evidence type="ECO:0000256" key="6">
    <source>
        <dbReference type="ARBA" id="ARBA00023136"/>
    </source>
</evidence>
<gene>
    <name evidence="13" type="primary">Selp</name>
    <name evidence="13" type="ORF">AWC38_SpisGene803</name>
</gene>
<evidence type="ECO:0000256" key="11">
    <source>
        <dbReference type="SAM" id="Phobius"/>
    </source>
</evidence>
<dbReference type="EMBL" id="LSMT01000005">
    <property type="protein sequence ID" value="PFX34292.1"/>
    <property type="molecule type" value="Genomic_DNA"/>
</dbReference>
<feature type="transmembrane region" description="Helical" evidence="11">
    <location>
        <begin position="1332"/>
        <end position="1353"/>
    </location>
</feature>
<feature type="transmembrane region" description="Helical" evidence="11">
    <location>
        <begin position="1006"/>
        <end position="1028"/>
    </location>
</feature>
<evidence type="ECO:0000256" key="3">
    <source>
        <dbReference type="ARBA" id="ARBA00004613"/>
    </source>
</evidence>
<feature type="transmembrane region" description="Helical" evidence="11">
    <location>
        <begin position="1229"/>
        <end position="1247"/>
    </location>
</feature>
<dbReference type="Gene3D" id="2.10.70.10">
    <property type="entry name" value="Complement Module, domain 1"/>
    <property type="match status" value="2"/>
</dbReference>
<feature type="transmembrane region" description="Helical" evidence="11">
    <location>
        <begin position="1092"/>
        <end position="1115"/>
    </location>
</feature>
<accession>A0A2B4T0G1</accession>
<evidence type="ECO:0000256" key="1">
    <source>
        <dbReference type="ARBA" id="ARBA00004196"/>
    </source>
</evidence>
<evidence type="ECO:0000256" key="2">
    <source>
        <dbReference type="ARBA" id="ARBA00004442"/>
    </source>
</evidence>
<evidence type="ECO:0000256" key="10">
    <source>
        <dbReference type="SAM" id="MobiDB-lite"/>
    </source>
</evidence>
<evidence type="ECO:0000256" key="9">
    <source>
        <dbReference type="PROSITE-ProRule" id="PRU00302"/>
    </source>
</evidence>
<dbReference type="InterPro" id="IPR035976">
    <property type="entry name" value="Sushi/SCR/CCP_sf"/>
</dbReference>
<feature type="domain" description="Sushi" evidence="12">
    <location>
        <begin position="38"/>
        <end position="102"/>
    </location>
</feature>
<keyword evidence="8" id="KW-0998">Cell outer membrane</keyword>
<proteinExistence type="predicted"/>
<dbReference type="SUPFAM" id="SSF51126">
    <property type="entry name" value="Pectin lyase-like"/>
    <property type="match status" value="1"/>
</dbReference>
<dbReference type="PANTHER" id="PTHR32158:SF21">
    <property type="match status" value="1"/>
</dbReference>
<keyword evidence="11" id="KW-1133">Transmembrane helix</keyword>
<evidence type="ECO:0000256" key="8">
    <source>
        <dbReference type="ARBA" id="ARBA00023237"/>
    </source>
</evidence>
<keyword evidence="5" id="KW-0732">Signal</keyword>
<feature type="domain" description="Sushi" evidence="12">
    <location>
        <begin position="103"/>
        <end position="167"/>
    </location>
</feature>
<dbReference type="CDD" id="cd00033">
    <property type="entry name" value="CCP"/>
    <property type="match status" value="2"/>
</dbReference>
<keyword evidence="13" id="KW-0430">Lectin</keyword>
<feature type="region of interest" description="Disordered" evidence="10">
    <location>
        <begin position="1362"/>
        <end position="1428"/>
    </location>
</feature>
<keyword evidence="6 11" id="KW-0472">Membrane</keyword>
<feature type="transmembrane region" description="Helical" evidence="11">
    <location>
        <begin position="1127"/>
        <end position="1150"/>
    </location>
</feature>
<name>A0A2B4T0G1_STYPI</name>
<feature type="compositionally biased region" description="Basic and acidic residues" evidence="10">
    <location>
        <begin position="1418"/>
        <end position="1428"/>
    </location>
</feature>
<dbReference type="Proteomes" id="UP000225706">
    <property type="component" value="Unassembled WGS sequence"/>
</dbReference>
<keyword evidence="7" id="KW-1015">Disulfide bond</keyword>
<evidence type="ECO:0000259" key="12">
    <source>
        <dbReference type="PROSITE" id="PS50923"/>
    </source>
</evidence>
<dbReference type="SUPFAM" id="SSF57535">
    <property type="entry name" value="Complement control module/SCR domain"/>
    <property type="match status" value="3"/>
</dbReference>
<evidence type="ECO:0000256" key="7">
    <source>
        <dbReference type="ARBA" id="ARBA00023157"/>
    </source>
</evidence>
<feature type="transmembrane region" description="Helical" evidence="11">
    <location>
        <begin position="1175"/>
        <end position="1198"/>
    </location>
</feature>
<comment type="caution">
    <text evidence="13">The sequence shown here is derived from an EMBL/GenBank/DDBJ whole genome shotgun (WGS) entry which is preliminary data.</text>
</comment>
<keyword evidence="14" id="KW-1185">Reference proteome</keyword>
<dbReference type="GO" id="GO:0005576">
    <property type="term" value="C:extracellular region"/>
    <property type="evidence" value="ECO:0007669"/>
    <property type="project" value="UniProtKB-SubCell"/>
</dbReference>